<protein>
    <submittedName>
        <fullName evidence="2">Uncharacterized protein</fullName>
    </submittedName>
</protein>
<dbReference type="Proteomes" id="UP000243217">
    <property type="component" value="Unassembled WGS sequence"/>
</dbReference>
<feature type="transmembrane region" description="Helical" evidence="1">
    <location>
        <begin position="128"/>
        <end position="155"/>
    </location>
</feature>
<feature type="transmembrane region" description="Helical" evidence="1">
    <location>
        <begin position="36"/>
        <end position="65"/>
    </location>
</feature>
<sequence>MEHFYAITTPTNRPGEPIGKIHDDAPQPKWQLPVHWFIGLLMAFSIFSITVYFTPFVHSIMTTVLNPWFNVNPKVKESGHSEMVMYTYFFFGMILPMFVAFILIRIVTKGKPAPVPHLEPFLHRKPSYLKFLVSYGELLFLAVVIVGNVILFYYFYQGRVTAKSSTNDRIRSAALSLGFSTLYNMAFLALPATKHCFWMEWLGIPYAHGV</sequence>
<dbReference type="AlphaFoldDB" id="A0A1V9YNV1"/>
<accession>A0A1V9YNV1</accession>
<evidence type="ECO:0000256" key="1">
    <source>
        <dbReference type="SAM" id="Phobius"/>
    </source>
</evidence>
<keyword evidence="1" id="KW-0472">Membrane</keyword>
<reference evidence="2 3" key="1">
    <citation type="journal article" date="2014" name="Genome Biol. Evol.">
        <title>The secreted proteins of Achlya hypogyna and Thraustotheca clavata identify the ancestral oomycete secretome and reveal gene acquisitions by horizontal gene transfer.</title>
        <authorList>
            <person name="Misner I."/>
            <person name="Blouin N."/>
            <person name="Leonard G."/>
            <person name="Richards T.A."/>
            <person name="Lane C.E."/>
        </authorList>
    </citation>
    <scope>NUCLEOTIDE SEQUENCE [LARGE SCALE GENOMIC DNA]</scope>
    <source>
        <strain evidence="2 3">ATCC 34112</strain>
    </source>
</reference>
<feature type="transmembrane region" description="Helical" evidence="1">
    <location>
        <begin position="170"/>
        <end position="190"/>
    </location>
</feature>
<keyword evidence="1" id="KW-0812">Transmembrane</keyword>
<evidence type="ECO:0000313" key="3">
    <source>
        <dbReference type="Proteomes" id="UP000243217"/>
    </source>
</evidence>
<gene>
    <name evidence="2" type="ORF">THRCLA_10458</name>
</gene>
<feature type="transmembrane region" description="Helical" evidence="1">
    <location>
        <begin position="85"/>
        <end position="107"/>
    </location>
</feature>
<evidence type="ECO:0000313" key="2">
    <source>
        <dbReference type="EMBL" id="OQR87448.1"/>
    </source>
</evidence>
<name>A0A1V9YNV1_9STRA</name>
<proteinExistence type="predicted"/>
<organism evidence="2 3">
    <name type="scientific">Thraustotheca clavata</name>
    <dbReference type="NCBI Taxonomy" id="74557"/>
    <lineage>
        <taxon>Eukaryota</taxon>
        <taxon>Sar</taxon>
        <taxon>Stramenopiles</taxon>
        <taxon>Oomycota</taxon>
        <taxon>Saprolegniomycetes</taxon>
        <taxon>Saprolegniales</taxon>
        <taxon>Achlyaceae</taxon>
        <taxon>Thraustotheca</taxon>
    </lineage>
</organism>
<keyword evidence="3" id="KW-1185">Reference proteome</keyword>
<dbReference type="EMBL" id="JNBS01003406">
    <property type="protein sequence ID" value="OQR87448.1"/>
    <property type="molecule type" value="Genomic_DNA"/>
</dbReference>
<keyword evidence="1" id="KW-1133">Transmembrane helix</keyword>
<feature type="non-terminal residue" evidence="2">
    <location>
        <position position="210"/>
    </location>
</feature>
<comment type="caution">
    <text evidence="2">The sequence shown here is derived from an EMBL/GenBank/DDBJ whole genome shotgun (WGS) entry which is preliminary data.</text>
</comment>
<dbReference type="OrthoDB" id="75426at2759"/>
<dbReference type="STRING" id="74557.A0A1V9YNV1"/>